<dbReference type="KEGG" id="ccp:CHC_T00000062001"/>
<organism evidence="2 3">
    <name type="scientific">Chondrus crispus</name>
    <name type="common">Carrageen Irish moss</name>
    <name type="synonym">Polymorpha crispa</name>
    <dbReference type="NCBI Taxonomy" id="2769"/>
    <lineage>
        <taxon>Eukaryota</taxon>
        <taxon>Rhodophyta</taxon>
        <taxon>Florideophyceae</taxon>
        <taxon>Rhodymeniophycidae</taxon>
        <taxon>Gigartinales</taxon>
        <taxon>Gigartinaceae</taxon>
        <taxon>Chondrus</taxon>
    </lineage>
</organism>
<evidence type="ECO:0000256" key="1">
    <source>
        <dbReference type="SAM" id="MobiDB-lite"/>
    </source>
</evidence>
<dbReference type="GeneID" id="17325533"/>
<proteinExistence type="predicted"/>
<evidence type="ECO:0000313" key="3">
    <source>
        <dbReference type="Proteomes" id="UP000012073"/>
    </source>
</evidence>
<protein>
    <submittedName>
        <fullName evidence="2">Uncharacterized protein</fullName>
    </submittedName>
</protein>
<keyword evidence="3" id="KW-1185">Reference proteome</keyword>
<reference evidence="3" key="1">
    <citation type="journal article" date="2013" name="Proc. Natl. Acad. Sci. U.S.A.">
        <title>Genome structure and metabolic features in the red seaweed Chondrus crispus shed light on evolution of the Archaeplastida.</title>
        <authorList>
            <person name="Collen J."/>
            <person name="Porcel B."/>
            <person name="Carre W."/>
            <person name="Ball S.G."/>
            <person name="Chaparro C."/>
            <person name="Tonon T."/>
            <person name="Barbeyron T."/>
            <person name="Michel G."/>
            <person name="Noel B."/>
            <person name="Valentin K."/>
            <person name="Elias M."/>
            <person name="Artiguenave F."/>
            <person name="Arun A."/>
            <person name="Aury J.M."/>
            <person name="Barbosa-Neto J.F."/>
            <person name="Bothwell J.H."/>
            <person name="Bouget F.Y."/>
            <person name="Brillet L."/>
            <person name="Cabello-Hurtado F."/>
            <person name="Capella-Gutierrez S."/>
            <person name="Charrier B."/>
            <person name="Cladiere L."/>
            <person name="Cock J.M."/>
            <person name="Coelho S.M."/>
            <person name="Colleoni C."/>
            <person name="Czjzek M."/>
            <person name="Da Silva C."/>
            <person name="Delage L."/>
            <person name="Denoeud F."/>
            <person name="Deschamps P."/>
            <person name="Dittami S.M."/>
            <person name="Gabaldon T."/>
            <person name="Gachon C.M."/>
            <person name="Groisillier A."/>
            <person name="Herve C."/>
            <person name="Jabbari K."/>
            <person name="Katinka M."/>
            <person name="Kloareg B."/>
            <person name="Kowalczyk N."/>
            <person name="Labadie K."/>
            <person name="Leblanc C."/>
            <person name="Lopez P.J."/>
            <person name="McLachlan D.H."/>
            <person name="Meslet-Cladiere L."/>
            <person name="Moustafa A."/>
            <person name="Nehr Z."/>
            <person name="Nyvall Collen P."/>
            <person name="Panaud O."/>
            <person name="Partensky F."/>
            <person name="Poulain J."/>
            <person name="Rensing S.A."/>
            <person name="Rousvoal S."/>
            <person name="Samson G."/>
            <person name="Symeonidi A."/>
            <person name="Weissenbach J."/>
            <person name="Zambounis A."/>
            <person name="Wincker P."/>
            <person name="Boyen C."/>
        </authorList>
    </citation>
    <scope>NUCLEOTIDE SEQUENCE [LARGE SCALE GENOMIC DNA]</scope>
    <source>
        <strain evidence="3">cv. Stackhouse</strain>
    </source>
</reference>
<feature type="region of interest" description="Disordered" evidence="1">
    <location>
        <begin position="18"/>
        <end position="45"/>
    </location>
</feature>
<feature type="compositionally biased region" description="Basic and acidic residues" evidence="1">
    <location>
        <begin position="36"/>
        <end position="45"/>
    </location>
</feature>
<name>R7QIP9_CHOCR</name>
<gene>
    <name evidence="2" type="ORF">CHC_T00000062001</name>
</gene>
<sequence length="45" mass="4939">MSGLANCGAVGILWHVEERRGWSEGGEEETVAGEEGNLHERDDQQ</sequence>
<dbReference type="EMBL" id="HG001888">
    <property type="protein sequence ID" value="CDF37944.1"/>
    <property type="molecule type" value="Genomic_DNA"/>
</dbReference>
<dbReference type="Proteomes" id="UP000012073">
    <property type="component" value="Unassembled WGS sequence"/>
</dbReference>
<dbReference type="RefSeq" id="XP_005717813.1">
    <property type="nucleotide sequence ID" value="XM_005717756.1"/>
</dbReference>
<accession>R7QIP9</accession>
<dbReference type="AlphaFoldDB" id="R7QIP9"/>
<evidence type="ECO:0000313" key="2">
    <source>
        <dbReference type="EMBL" id="CDF37944.1"/>
    </source>
</evidence>
<dbReference type="Gramene" id="CDF37944">
    <property type="protein sequence ID" value="CDF37944"/>
    <property type="gene ID" value="CHC_T00000062001"/>
</dbReference>